<evidence type="ECO:0000256" key="12">
    <source>
        <dbReference type="ARBA" id="ARBA00024188"/>
    </source>
</evidence>
<dbReference type="SMART" id="SM00397">
    <property type="entry name" value="t_SNARE"/>
    <property type="match status" value="1"/>
</dbReference>
<feature type="domain" description="T-SNARE coiled-coil homology" evidence="20">
    <location>
        <begin position="26"/>
        <end position="88"/>
    </location>
</feature>
<sequence>MRRNNYPYQPLTQTSTDSSRVAVSQDALEEENERSAEELKQKIGALKSLTIDIGHEVRYQDKLLRGIDDDMDRTHGFLSNTMGRVVRLEEKIPGANPGEDLAKKFQKSKEINTKLLMNSLRKEKAVDLAQRNITEVKVPLASAIDVNALNTYTQNQKFSKILFNN</sequence>
<dbReference type="GO" id="GO:0005789">
    <property type="term" value="C:endoplasmic reticulum membrane"/>
    <property type="evidence" value="ECO:0007669"/>
    <property type="project" value="UniProtKB-SubCell"/>
</dbReference>
<keyword evidence="6" id="KW-0931">ER-Golgi transport</keyword>
<evidence type="ECO:0000256" key="4">
    <source>
        <dbReference type="ARBA" id="ARBA00022692"/>
    </source>
</evidence>
<dbReference type="Proteomes" id="UP000078200">
    <property type="component" value="Unassembled WGS sequence"/>
</dbReference>
<keyword evidence="4" id="KW-0812">Transmembrane</keyword>
<evidence type="ECO:0000256" key="3">
    <source>
        <dbReference type="ARBA" id="ARBA00022553"/>
    </source>
</evidence>
<keyword evidence="9" id="KW-0333">Golgi apparatus</keyword>
<name>A0A1A9V3U8_GLOAU</name>
<evidence type="ECO:0000256" key="17">
    <source>
        <dbReference type="ARBA" id="ARBA00071590"/>
    </source>
</evidence>
<evidence type="ECO:0000313" key="21">
    <source>
        <dbReference type="EnsemblMetazoa" id="GAUT024882-PA"/>
    </source>
</evidence>
<keyword evidence="2" id="KW-0813">Transport</keyword>
<keyword evidence="22" id="KW-1185">Reference proteome</keyword>
<dbReference type="SUPFAM" id="SSF58038">
    <property type="entry name" value="SNARE fusion complex"/>
    <property type="match status" value="1"/>
</dbReference>
<evidence type="ECO:0000256" key="10">
    <source>
        <dbReference type="ARBA" id="ARBA00023054"/>
    </source>
</evidence>
<evidence type="ECO:0000313" key="22">
    <source>
        <dbReference type="Proteomes" id="UP000078200"/>
    </source>
</evidence>
<keyword evidence="5" id="KW-0256">Endoplasmic reticulum</keyword>
<feature type="compositionally biased region" description="Polar residues" evidence="19">
    <location>
        <begin position="1"/>
        <end position="22"/>
    </location>
</feature>
<dbReference type="STRING" id="7395.A0A1A9V3U8"/>
<dbReference type="Gene3D" id="1.20.5.110">
    <property type="match status" value="1"/>
</dbReference>
<evidence type="ECO:0000256" key="2">
    <source>
        <dbReference type="ARBA" id="ARBA00022448"/>
    </source>
</evidence>
<organism evidence="21 22">
    <name type="scientific">Glossina austeni</name>
    <name type="common">Savannah tsetse fly</name>
    <dbReference type="NCBI Taxonomy" id="7395"/>
    <lineage>
        <taxon>Eukaryota</taxon>
        <taxon>Metazoa</taxon>
        <taxon>Ecdysozoa</taxon>
        <taxon>Arthropoda</taxon>
        <taxon>Hexapoda</taxon>
        <taxon>Insecta</taxon>
        <taxon>Pterygota</taxon>
        <taxon>Neoptera</taxon>
        <taxon>Endopterygota</taxon>
        <taxon>Diptera</taxon>
        <taxon>Brachycera</taxon>
        <taxon>Muscomorpha</taxon>
        <taxon>Hippoboscoidea</taxon>
        <taxon>Glossinidae</taxon>
        <taxon>Glossina</taxon>
    </lineage>
</organism>
<evidence type="ECO:0000256" key="8">
    <source>
        <dbReference type="ARBA" id="ARBA00022989"/>
    </source>
</evidence>
<keyword evidence="10" id="KW-0175">Coiled coil</keyword>
<dbReference type="GO" id="GO:0015031">
    <property type="term" value="P:protein transport"/>
    <property type="evidence" value="ECO:0007669"/>
    <property type="project" value="UniProtKB-KW"/>
</dbReference>
<dbReference type="AlphaFoldDB" id="A0A1A9V3U8"/>
<evidence type="ECO:0000256" key="7">
    <source>
        <dbReference type="ARBA" id="ARBA00022927"/>
    </source>
</evidence>
<keyword evidence="8" id="KW-1133">Transmembrane helix</keyword>
<dbReference type="InterPro" id="IPR000727">
    <property type="entry name" value="T_SNARE_dom"/>
</dbReference>
<dbReference type="InterPro" id="IPR039899">
    <property type="entry name" value="BET1_SNARE"/>
</dbReference>
<proteinExistence type="inferred from homology"/>
<dbReference type="VEuPathDB" id="VectorBase:GAUT024882"/>
<evidence type="ECO:0000256" key="19">
    <source>
        <dbReference type="SAM" id="MobiDB-lite"/>
    </source>
</evidence>
<evidence type="ECO:0000256" key="14">
    <source>
        <dbReference type="ARBA" id="ARBA00046280"/>
    </source>
</evidence>
<keyword evidence="3" id="KW-0597">Phosphoprotein</keyword>
<comment type="function">
    <text evidence="15">Required for vesicular transport from the ER to the Golgi complex. Functions as a SNARE involved in the docking process of ER-derived vesicles with the cis-Golgi membrane.</text>
</comment>
<evidence type="ECO:0000256" key="11">
    <source>
        <dbReference type="ARBA" id="ARBA00023136"/>
    </source>
</evidence>
<comment type="subcellular location">
    <subcellularLocation>
        <location evidence="14">Endomembrane system</location>
        <topology evidence="14">Single-pass type IV membrane protein</topology>
    </subcellularLocation>
    <subcellularLocation>
        <location evidence="1">Endoplasmic reticulum membrane</location>
        <topology evidence="1">Single-pass membrane protein</topology>
    </subcellularLocation>
    <subcellularLocation>
        <location evidence="12">Golgi apparatus</location>
        <location evidence="12">cis-Golgi network membrane</location>
    </subcellularLocation>
</comment>
<evidence type="ECO:0000256" key="6">
    <source>
        <dbReference type="ARBA" id="ARBA00022892"/>
    </source>
</evidence>
<feature type="region of interest" description="Disordered" evidence="19">
    <location>
        <begin position="1"/>
        <end position="24"/>
    </location>
</feature>
<keyword evidence="11" id="KW-0472">Membrane</keyword>
<accession>A0A1A9V3U8</accession>
<evidence type="ECO:0000256" key="13">
    <source>
        <dbReference type="ARBA" id="ARBA00037962"/>
    </source>
</evidence>
<dbReference type="CDD" id="cd15853">
    <property type="entry name" value="SNARE_Bet1"/>
    <property type="match status" value="1"/>
</dbReference>
<evidence type="ECO:0000256" key="16">
    <source>
        <dbReference type="ARBA" id="ARBA00063965"/>
    </source>
</evidence>
<dbReference type="PROSITE" id="PS50192">
    <property type="entry name" value="T_SNARE"/>
    <property type="match status" value="1"/>
</dbReference>
<dbReference type="GO" id="GO:0005794">
    <property type="term" value="C:Golgi apparatus"/>
    <property type="evidence" value="ECO:0007669"/>
    <property type="project" value="UniProtKB-SubCell"/>
</dbReference>
<evidence type="ECO:0000256" key="18">
    <source>
        <dbReference type="ARBA" id="ARBA00077825"/>
    </source>
</evidence>
<evidence type="ECO:0000259" key="20">
    <source>
        <dbReference type="PROSITE" id="PS50192"/>
    </source>
</evidence>
<reference evidence="21" key="1">
    <citation type="submission" date="2020-05" db="UniProtKB">
        <authorList>
            <consortium name="EnsemblMetazoa"/>
        </authorList>
    </citation>
    <scope>IDENTIFICATION</scope>
    <source>
        <strain evidence="21">TTRI</strain>
    </source>
</reference>
<protein>
    <recommendedName>
        <fullName evidence="17">BET1 homolog</fullName>
    </recommendedName>
    <alternativeName>
        <fullName evidence="18">Golgi vesicular membrane-trafficking protein p18</fullName>
    </alternativeName>
</protein>
<evidence type="ECO:0000256" key="9">
    <source>
        <dbReference type="ARBA" id="ARBA00023034"/>
    </source>
</evidence>
<dbReference type="GO" id="GO:0016192">
    <property type="term" value="P:vesicle-mediated transport"/>
    <property type="evidence" value="ECO:0007669"/>
    <property type="project" value="UniProtKB-KW"/>
</dbReference>
<keyword evidence="7" id="KW-0653">Protein transport</keyword>
<evidence type="ECO:0000256" key="5">
    <source>
        <dbReference type="ARBA" id="ARBA00022824"/>
    </source>
</evidence>
<dbReference type="PANTHER" id="PTHR12791">
    <property type="entry name" value="GOLGI SNARE BET1-RELATED"/>
    <property type="match status" value="1"/>
</dbReference>
<evidence type="ECO:0000256" key="15">
    <source>
        <dbReference type="ARBA" id="ARBA00054011"/>
    </source>
</evidence>
<evidence type="ECO:0000256" key="1">
    <source>
        <dbReference type="ARBA" id="ARBA00004389"/>
    </source>
</evidence>
<dbReference type="EnsemblMetazoa" id="GAUT024882-RA">
    <property type="protein sequence ID" value="GAUT024882-PA"/>
    <property type="gene ID" value="GAUT024882"/>
</dbReference>
<comment type="subunit">
    <text evidence="16">Interacts with SNARE complex members GOSR2, SEC22B and STX5. Interacts with LMAN1/ERGIC53. Interacts with STX17.</text>
</comment>
<dbReference type="FunFam" id="1.20.5.110:FF:000026">
    <property type="entry name" value="BET1 homolog"/>
    <property type="match status" value="1"/>
</dbReference>
<comment type="similarity">
    <text evidence="13">Belongs to the BET1 family.</text>
</comment>